<keyword evidence="8 9" id="KW-0472">Membrane</keyword>
<feature type="transmembrane region" description="Helical" evidence="9">
    <location>
        <begin position="241"/>
        <end position="262"/>
    </location>
</feature>
<keyword evidence="6 9" id="KW-1133">Transmembrane helix</keyword>
<feature type="domain" description="ABC-2 type transporter transmembrane" evidence="10">
    <location>
        <begin position="32"/>
        <end position="232"/>
    </location>
</feature>
<comment type="similarity">
    <text evidence="2">Belongs to the ABC-2 integral membrane protein family.</text>
</comment>
<dbReference type="PANTHER" id="PTHR30413">
    <property type="entry name" value="INNER MEMBRANE TRANSPORT PERMEASE"/>
    <property type="match status" value="1"/>
</dbReference>
<keyword evidence="3" id="KW-0813">Transport</keyword>
<feature type="transmembrane region" description="Helical" evidence="9">
    <location>
        <begin position="187"/>
        <end position="206"/>
    </location>
</feature>
<reference evidence="11 12" key="1">
    <citation type="submission" date="2019-01" db="EMBL/GenBank/DDBJ databases">
        <authorList>
            <person name="Chen W.-M."/>
        </authorList>
    </citation>
    <scope>NUCLEOTIDE SEQUENCE [LARGE SCALE GENOMIC DNA]</scope>
    <source>
        <strain evidence="11 12">CCP-6</strain>
    </source>
</reference>
<evidence type="ECO:0000313" key="12">
    <source>
        <dbReference type="Proteomes" id="UP000282957"/>
    </source>
</evidence>
<dbReference type="InterPro" id="IPR013525">
    <property type="entry name" value="ABC2_TM"/>
</dbReference>
<keyword evidence="7" id="KW-0762">Sugar transport</keyword>
<feature type="transmembrane region" description="Helical" evidence="9">
    <location>
        <begin position="81"/>
        <end position="105"/>
    </location>
</feature>
<evidence type="ECO:0000256" key="2">
    <source>
        <dbReference type="ARBA" id="ARBA00007783"/>
    </source>
</evidence>
<evidence type="ECO:0000256" key="1">
    <source>
        <dbReference type="ARBA" id="ARBA00004651"/>
    </source>
</evidence>
<gene>
    <name evidence="11" type="ORF">EOD42_00725</name>
</gene>
<comment type="caution">
    <text evidence="11">The sequence shown here is derived from an EMBL/GenBank/DDBJ whole genome shotgun (WGS) entry which is preliminary data.</text>
</comment>
<dbReference type="GO" id="GO:0140359">
    <property type="term" value="F:ABC-type transporter activity"/>
    <property type="evidence" value="ECO:0007669"/>
    <property type="project" value="InterPro"/>
</dbReference>
<dbReference type="Proteomes" id="UP000282957">
    <property type="component" value="Unassembled WGS sequence"/>
</dbReference>
<dbReference type="GO" id="GO:0015774">
    <property type="term" value="P:polysaccharide transport"/>
    <property type="evidence" value="ECO:0007669"/>
    <property type="project" value="UniProtKB-KW"/>
</dbReference>
<sequence length="273" mass="30378">MSRLRMYDAATPKRRARSHEDLLEGFARWRLAWALARGDIMHRYRGSVLGPLWMTVSTAVMLMALGFLYAKLFRLPVVEYLPWLAASLIVWNMLAQITAEACTTLTSVEGILRQMPLPYSVQALRAVLRGALMAAHNLPLILLVFLVFGITPGWGTLAAVPGLALLAVDAFWASLLLGMVCARFRDIPPIVASVMQLAFFVTPVMWKPELVRGWAAWLPLNPFFAVMETIRGPLVGTGASATVWASALLYSLLLWAVAQAFFTRFRGRVAFWV</sequence>
<keyword evidence="4" id="KW-1003">Cell membrane</keyword>
<protein>
    <submittedName>
        <fullName evidence="11">ABC transporter permease</fullName>
    </submittedName>
</protein>
<evidence type="ECO:0000256" key="4">
    <source>
        <dbReference type="ARBA" id="ARBA00022475"/>
    </source>
</evidence>
<keyword evidence="7" id="KW-0625">Polysaccharide transport</keyword>
<feature type="transmembrane region" description="Helical" evidence="9">
    <location>
        <begin position="126"/>
        <end position="150"/>
    </location>
</feature>
<dbReference type="RefSeq" id="WP_127785144.1">
    <property type="nucleotide sequence ID" value="NZ_SACL01000001.1"/>
</dbReference>
<evidence type="ECO:0000259" key="10">
    <source>
        <dbReference type="Pfam" id="PF01061"/>
    </source>
</evidence>
<evidence type="ECO:0000256" key="8">
    <source>
        <dbReference type="ARBA" id="ARBA00023136"/>
    </source>
</evidence>
<proteinExistence type="inferred from homology"/>
<dbReference type="OrthoDB" id="9796017at2"/>
<evidence type="ECO:0000313" key="11">
    <source>
        <dbReference type="EMBL" id="RVT98672.1"/>
    </source>
</evidence>
<dbReference type="GO" id="GO:0015920">
    <property type="term" value="P:lipopolysaccharide transport"/>
    <property type="evidence" value="ECO:0007669"/>
    <property type="project" value="TreeGrafter"/>
</dbReference>
<name>A0A437MM21_9PROT</name>
<evidence type="ECO:0000256" key="7">
    <source>
        <dbReference type="ARBA" id="ARBA00023047"/>
    </source>
</evidence>
<organism evidence="11 12">
    <name type="scientific">Rhodovarius crocodyli</name>
    <dbReference type="NCBI Taxonomy" id="1979269"/>
    <lineage>
        <taxon>Bacteria</taxon>
        <taxon>Pseudomonadati</taxon>
        <taxon>Pseudomonadota</taxon>
        <taxon>Alphaproteobacteria</taxon>
        <taxon>Acetobacterales</taxon>
        <taxon>Roseomonadaceae</taxon>
        <taxon>Rhodovarius</taxon>
    </lineage>
</organism>
<dbReference type="Pfam" id="PF01061">
    <property type="entry name" value="ABC2_membrane"/>
    <property type="match status" value="1"/>
</dbReference>
<evidence type="ECO:0000256" key="9">
    <source>
        <dbReference type="SAM" id="Phobius"/>
    </source>
</evidence>
<comment type="subcellular location">
    <subcellularLocation>
        <location evidence="1">Cell membrane</location>
        <topology evidence="1">Multi-pass membrane protein</topology>
    </subcellularLocation>
</comment>
<evidence type="ECO:0000256" key="3">
    <source>
        <dbReference type="ARBA" id="ARBA00022448"/>
    </source>
</evidence>
<keyword evidence="5 9" id="KW-0812">Transmembrane</keyword>
<feature type="transmembrane region" description="Helical" evidence="9">
    <location>
        <begin position="156"/>
        <end position="180"/>
    </location>
</feature>
<accession>A0A437MM21</accession>
<evidence type="ECO:0000256" key="6">
    <source>
        <dbReference type="ARBA" id="ARBA00022989"/>
    </source>
</evidence>
<dbReference type="GO" id="GO:0005886">
    <property type="term" value="C:plasma membrane"/>
    <property type="evidence" value="ECO:0007669"/>
    <property type="project" value="UniProtKB-SubCell"/>
</dbReference>
<dbReference type="AlphaFoldDB" id="A0A437MM21"/>
<feature type="transmembrane region" description="Helical" evidence="9">
    <location>
        <begin position="48"/>
        <end position="69"/>
    </location>
</feature>
<dbReference type="EMBL" id="SACL01000001">
    <property type="protein sequence ID" value="RVT98672.1"/>
    <property type="molecule type" value="Genomic_DNA"/>
</dbReference>
<dbReference type="PANTHER" id="PTHR30413:SF10">
    <property type="entry name" value="CAPSULE POLYSACCHARIDE EXPORT INNER-MEMBRANE PROTEIN CTRC"/>
    <property type="match status" value="1"/>
</dbReference>
<evidence type="ECO:0000256" key="5">
    <source>
        <dbReference type="ARBA" id="ARBA00022692"/>
    </source>
</evidence>
<keyword evidence="12" id="KW-1185">Reference proteome</keyword>